<dbReference type="Proteomes" id="UP000001396">
    <property type="component" value="Unassembled WGS sequence"/>
</dbReference>
<dbReference type="InterPro" id="IPR015915">
    <property type="entry name" value="Kelch-typ_b-propeller"/>
</dbReference>
<reference evidence="1 2" key="1">
    <citation type="journal article" date="2011" name="Genome Res.">
        <title>Phylogeny-wide analysis of social amoeba genomes highlights ancient origins for complex intercellular communication.</title>
        <authorList>
            <person name="Heidel A.J."/>
            <person name="Lawal H.M."/>
            <person name="Felder M."/>
            <person name="Schilde C."/>
            <person name="Helps N.R."/>
            <person name="Tunggal B."/>
            <person name="Rivero F."/>
            <person name="John U."/>
            <person name="Schleicher M."/>
            <person name="Eichinger L."/>
            <person name="Platzer M."/>
            <person name="Noegel A.A."/>
            <person name="Schaap P."/>
            <person name="Gloeckner G."/>
        </authorList>
    </citation>
    <scope>NUCLEOTIDE SEQUENCE [LARGE SCALE GENOMIC DNA]</scope>
    <source>
        <strain evidence="2">ATCC 26659 / Pp 5 / PN500</strain>
    </source>
</reference>
<evidence type="ECO:0008006" key="3">
    <source>
        <dbReference type="Google" id="ProtNLM"/>
    </source>
</evidence>
<dbReference type="GeneID" id="31363700"/>
<dbReference type="SUPFAM" id="SSF117281">
    <property type="entry name" value="Kelch motif"/>
    <property type="match status" value="1"/>
</dbReference>
<dbReference type="InParanoid" id="D3BIY5"/>
<sequence>MVSYIFHTYAEGISLIDTINNTIEELNIKNCFFASYESMILVGDYIYIIGGWHNRKKWYKFSIQSKSIEYTGDIEGIEIGDYVSICYDGKDYIYLVNGYESTSYNIEDRLNIDRFNINTMIFERYHQLSNHYKRQISTMIFNNNLYSLAFNNKRMLFKLDLTSQTVTDIEIDINTRTACYDDKGNFYIHSKHNNRFIRFNVETNQTTNLISLPEKEGDVFLMYHRMSPTSNYIYSFGGVDYGNFRYSIETDQIEPYHTDLPYHSYWYGSLSIPY</sequence>
<evidence type="ECO:0000313" key="2">
    <source>
        <dbReference type="Proteomes" id="UP000001396"/>
    </source>
</evidence>
<proteinExistence type="predicted"/>
<protein>
    <recommendedName>
        <fullName evidence="3">DUF5050 domain-containing protein</fullName>
    </recommendedName>
</protein>
<comment type="caution">
    <text evidence="1">The sequence shown here is derived from an EMBL/GenBank/DDBJ whole genome shotgun (WGS) entry which is preliminary data.</text>
</comment>
<dbReference type="RefSeq" id="XP_020430883.1">
    <property type="nucleotide sequence ID" value="XM_020579044.1"/>
</dbReference>
<gene>
    <name evidence="1" type="ORF">PPL_08220</name>
</gene>
<keyword evidence="2" id="KW-1185">Reference proteome</keyword>
<dbReference type="AlphaFoldDB" id="D3BIY5"/>
<name>D3BIY5_HETP5</name>
<dbReference type="EMBL" id="ADBJ01000037">
    <property type="protein sequence ID" value="EFA78759.1"/>
    <property type="molecule type" value="Genomic_DNA"/>
</dbReference>
<organism evidence="1 2">
    <name type="scientific">Heterostelium pallidum (strain ATCC 26659 / Pp 5 / PN500)</name>
    <name type="common">Cellular slime mold</name>
    <name type="synonym">Polysphondylium pallidum</name>
    <dbReference type="NCBI Taxonomy" id="670386"/>
    <lineage>
        <taxon>Eukaryota</taxon>
        <taxon>Amoebozoa</taxon>
        <taxon>Evosea</taxon>
        <taxon>Eumycetozoa</taxon>
        <taxon>Dictyostelia</taxon>
        <taxon>Acytosteliales</taxon>
        <taxon>Acytosteliaceae</taxon>
        <taxon>Heterostelium</taxon>
    </lineage>
</organism>
<accession>D3BIY5</accession>
<dbReference type="Gene3D" id="2.120.10.80">
    <property type="entry name" value="Kelch-type beta propeller"/>
    <property type="match status" value="1"/>
</dbReference>
<evidence type="ECO:0000313" key="1">
    <source>
        <dbReference type="EMBL" id="EFA78759.1"/>
    </source>
</evidence>